<evidence type="ECO:0000313" key="11">
    <source>
        <dbReference type="Proteomes" id="UP001381693"/>
    </source>
</evidence>
<proteinExistence type="predicted"/>
<dbReference type="Pfam" id="PF13445">
    <property type="entry name" value="zf-RING_UBOX"/>
    <property type="match status" value="1"/>
</dbReference>
<dbReference type="InterPro" id="IPR001258">
    <property type="entry name" value="NHL_repeat"/>
</dbReference>
<feature type="repeat" description="NHL" evidence="6">
    <location>
        <begin position="490"/>
        <end position="531"/>
    </location>
</feature>
<keyword evidence="11" id="KW-1185">Reference proteome</keyword>
<dbReference type="Gene3D" id="2.120.10.30">
    <property type="entry name" value="TolB, C-terminal domain"/>
    <property type="match status" value="2"/>
</dbReference>
<dbReference type="Pfam" id="PF01436">
    <property type="entry name" value="NHL"/>
    <property type="match status" value="3"/>
</dbReference>
<organism evidence="10 11">
    <name type="scientific">Halocaridina rubra</name>
    <name type="common">Hawaiian red shrimp</name>
    <dbReference type="NCBI Taxonomy" id="373956"/>
    <lineage>
        <taxon>Eukaryota</taxon>
        <taxon>Metazoa</taxon>
        <taxon>Ecdysozoa</taxon>
        <taxon>Arthropoda</taxon>
        <taxon>Crustacea</taxon>
        <taxon>Multicrustacea</taxon>
        <taxon>Malacostraca</taxon>
        <taxon>Eumalacostraca</taxon>
        <taxon>Eucarida</taxon>
        <taxon>Decapoda</taxon>
        <taxon>Pleocyemata</taxon>
        <taxon>Caridea</taxon>
        <taxon>Atyoidea</taxon>
        <taxon>Atyidae</taxon>
        <taxon>Halocaridina</taxon>
    </lineage>
</organism>
<dbReference type="Proteomes" id="UP001381693">
    <property type="component" value="Unassembled WGS sequence"/>
</dbReference>
<dbReference type="InterPro" id="IPR001841">
    <property type="entry name" value="Znf_RING"/>
</dbReference>
<evidence type="ECO:0000256" key="6">
    <source>
        <dbReference type="PROSITE-ProRule" id="PRU00504"/>
    </source>
</evidence>
<evidence type="ECO:0000256" key="5">
    <source>
        <dbReference type="PROSITE-ProRule" id="PRU00175"/>
    </source>
</evidence>
<dbReference type="PROSITE" id="PS51125">
    <property type="entry name" value="NHL"/>
    <property type="match status" value="4"/>
</dbReference>
<dbReference type="PANTHER" id="PTHR24104">
    <property type="entry name" value="E3 UBIQUITIN-PROTEIN LIGASE NHLRC1-RELATED"/>
    <property type="match status" value="1"/>
</dbReference>
<keyword evidence="1" id="KW-0479">Metal-binding</keyword>
<accession>A0AAN8ZT46</accession>
<dbReference type="GO" id="GO:0000209">
    <property type="term" value="P:protein polyubiquitination"/>
    <property type="evidence" value="ECO:0007669"/>
    <property type="project" value="TreeGrafter"/>
</dbReference>
<gene>
    <name evidence="10" type="ORF">SK128_019457</name>
</gene>
<reference evidence="10 11" key="1">
    <citation type="submission" date="2023-11" db="EMBL/GenBank/DDBJ databases">
        <title>Halocaridina rubra genome assembly.</title>
        <authorList>
            <person name="Smith C."/>
        </authorList>
    </citation>
    <scope>NUCLEOTIDE SEQUENCE [LARGE SCALE GENOMIC DNA]</scope>
    <source>
        <strain evidence="10">EP-1</strain>
        <tissue evidence="10">Whole</tissue>
    </source>
</reference>
<feature type="compositionally biased region" description="Basic residues" evidence="8">
    <location>
        <begin position="12"/>
        <end position="24"/>
    </location>
</feature>
<evidence type="ECO:0000256" key="3">
    <source>
        <dbReference type="ARBA" id="ARBA00022771"/>
    </source>
</evidence>
<dbReference type="SMART" id="SM00184">
    <property type="entry name" value="RING"/>
    <property type="match status" value="1"/>
</dbReference>
<evidence type="ECO:0000256" key="8">
    <source>
        <dbReference type="SAM" id="MobiDB-lite"/>
    </source>
</evidence>
<keyword evidence="2" id="KW-0677">Repeat</keyword>
<evidence type="ECO:0000256" key="4">
    <source>
        <dbReference type="ARBA" id="ARBA00022833"/>
    </source>
</evidence>
<keyword evidence="4" id="KW-0862">Zinc</keyword>
<dbReference type="SUPFAM" id="SSF101898">
    <property type="entry name" value="NHL repeat"/>
    <property type="match status" value="1"/>
</dbReference>
<dbReference type="EMBL" id="JAXCGZ010022943">
    <property type="protein sequence ID" value="KAK7020631.1"/>
    <property type="molecule type" value="Genomic_DNA"/>
</dbReference>
<keyword evidence="3 5" id="KW-0863">Zinc-finger</keyword>
<evidence type="ECO:0000313" key="10">
    <source>
        <dbReference type="EMBL" id="KAK7020631.1"/>
    </source>
</evidence>
<keyword evidence="7" id="KW-0175">Coiled coil</keyword>
<feature type="repeat" description="NHL" evidence="6">
    <location>
        <begin position="600"/>
        <end position="635"/>
    </location>
</feature>
<feature type="repeat" description="NHL" evidence="6">
    <location>
        <begin position="643"/>
        <end position="683"/>
    </location>
</feature>
<dbReference type="InterPro" id="IPR050952">
    <property type="entry name" value="TRIM-NHL_E3_ligases"/>
</dbReference>
<dbReference type="InterPro" id="IPR013083">
    <property type="entry name" value="Znf_RING/FYVE/PHD"/>
</dbReference>
<feature type="region of interest" description="Disordered" evidence="8">
    <location>
        <begin position="138"/>
        <end position="158"/>
    </location>
</feature>
<feature type="region of interest" description="Disordered" evidence="8">
    <location>
        <begin position="1"/>
        <end position="36"/>
    </location>
</feature>
<dbReference type="InterPro" id="IPR011042">
    <property type="entry name" value="6-blade_b-propeller_TolB-like"/>
</dbReference>
<feature type="region of interest" description="Disordered" evidence="8">
    <location>
        <begin position="66"/>
        <end position="116"/>
    </location>
</feature>
<evidence type="ECO:0000256" key="1">
    <source>
        <dbReference type="ARBA" id="ARBA00022723"/>
    </source>
</evidence>
<dbReference type="PROSITE" id="PS50089">
    <property type="entry name" value="ZF_RING_2"/>
    <property type="match status" value="1"/>
</dbReference>
<dbReference type="SUPFAM" id="SSF57850">
    <property type="entry name" value="RING/U-box"/>
    <property type="match status" value="1"/>
</dbReference>
<evidence type="ECO:0000256" key="2">
    <source>
        <dbReference type="ARBA" id="ARBA00022737"/>
    </source>
</evidence>
<evidence type="ECO:0000256" key="7">
    <source>
        <dbReference type="SAM" id="Coils"/>
    </source>
</evidence>
<dbReference type="AlphaFoldDB" id="A0AAN8ZT46"/>
<feature type="domain" description="RING-type" evidence="9">
    <location>
        <begin position="167"/>
        <end position="208"/>
    </location>
</feature>
<dbReference type="GO" id="GO:0061630">
    <property type="term" value="F:ubiquitin protein ligase activity"/>
    <property type="evidence" value="ECO:0007669"/>
    <property type="project" value="TreeGrafter"/>
</dbReference>
<comment type="caution">
    <text evidence="10">The sequence shown here is derived from an EMBL/GenBank/DDBJ whole genome shotgun (WGS) entry which is preliminary data.</text>
</comment>
<dbReference type="PROSITE" id="PS00518">
    <property type="entry name" value="ZF_RING_1"/>
    <property type="match status" value="1"/>
</dbReference>
<evidence type="ECO:0000259" key="9">
    <source>
        <dbReference type="PROSITE" id="PS50089"/>
    </source>
</evidence>
<feature type="compositionally biased region" description="Low complexity" evidence="8">
    <location>
        <begin position="99"/>
        <end position="116"/>
    </location>
</feature>
<dbReference type="GO" id="GO:0008270">
    <property type="term" value="F:zinc ion binding"/>
    <property type="evidence" value="ECO:0007669"/>
    <property type="project" value="UniProtKB-KW"/>
</dbReference>
<feature type="coiled-coil region" evidence="7">
    <location>
        <begin position="274"/>
        <end position="348"/>
    </location>
</feature>
<protein>
    <recommendedName>
        <fullName evidence="9">RING-type domain-containing protein</fullName>
    </recommendedName>
</protein>
<dbReference type="InterPro" id="IPR017907">
    <property type="entry name" value="Znf_RING_CS"/>
</dbReference>
<dbReference type="PANTHER" id="PTHR24104:SF20">
    <property type="entry name" value="RING-TYPE DOMAIN-CONTAINING PROTEIN"/>
    <property type="match status" value="1"/>
</dbReference>
<dbReference type="GO" id="GO:0043161">
    <property type="term" value="P:proteasome-mediated ubiquitin-dependent protein catabolic process"/>
    <property type="evidence" value="ECO:0007669"/>
    <property type="project" value="TreeGrafter"/>
</dbReference>
<dbReference type="CDD" id="cd05819">
    <property type="entry name" value="NHL"/>
    <property type="match status" value="1"/>
</dbReference>
<name>A0AAN8ZT46_HALRR</name>
<feature type="repeat" description="NHL" evidence="6">
    <location>
        <begin position="535"/>
        <end position="578"/>
    </location>
</feature>
<dbReference type="InterPro" id="IPR027370">
    <property type="entry name" value="Znf-RING_euk"/>
</dbReference>
<dbReference type="Gene3D" id="3.30.40.10">
    <property type="entry name" value="Zinc/RING finger domain, C3HC4 (zinc finger)"/>
    <property type="match status" value="1"/>
</dbReference>
<sequence length="727" mass="79768">MPGAASAVRDSRQRRERGGHRAAKRSSSSAAVLQKTKSEVVATGYTPFDADLPPVTIPISVPQVSSAQNGRHAKTCMASSDHQERFLRKQSSFEGIRETSTGSSTSSGVSSASSSPLSEKSRSLIKLSVAETRGLTTDVKLPSSSAMSSPPSSPEGHMPIDEDDVMCAICLDLLHRPRSLPCGHTFCLLCLQNYANSCRTIITCPSCRGAAHVPTEGVMGLPPNNVLAEMVQIIRERRMDKSLLTCVLCKGTEEVAECSHCKQHFCKSCGDLHAKKVQMEVAELKQRLLMARDTLSCRAEEDETRFRKLEESIDEVVENRVAMLHEECRKLQAQVQEMRKANEQQSHSLSRDIDKVLGAISSQTNNQLKWEKVSQLHASLKRLLKATTNAKGPRITLDEVNLKLSTSAVTSAEEPDTKDDEEDDRQLACQDHSLFYRRKGTLARMRWGQHLGERPAGVAVNPVTSDIFVTGSDTCRVYMFDSSGKQLGHFGSRGHNDGQFLCPIGVAFSLVSKEVFITDKWKHCIHVFDTEGHFIRQLGRKGKGYGHFSSPEGIATDQMGRIYVADTCNHRVQVLDGDGVFLREVGVISCETLRDGHRYTKSEFNEPTGVAASLDGSKIYVADAGNHRIKVFSGSTGTRELMFGSRGKHKSQFESPESIAVDPEGFILVGDSGNGRVQVFRPNGNFVRFLGSRGHSHGEIGWVSGIALSKSLDVVVTDFKNNLVAVF</sequence>